<dbReference type="Gene3D" id="3.40.630.30">
    <property type="match status" value="1"/>
</dbReference>
<dbReference type="SUPFAM" id="SSF55729">
    <property type="entry name" value="Acyl-CoA N-acyltransferases (Nat)"/>
    <property type="match status" value="1"/>
</dbReference>
<proteinExistence type="predicted"/>
<dbReference type="CDD" id="cd04301">
    <property type="entry name" value="NAT_SF"/>
    <property type="match status" value="1"/>
</dbReference>
<organism evidence="2 3">
    <name type="scientific">Hansschlegelia beijingensis</name>
    <dbReference type="NCBI Taxonomy" id="1133344"/>
    <lineage>
        <taxon>Bacteria</taxon>
        <taxon>Pseudomonadati</taxon>
        <taxon>Pseudomonadota</taxon>
        <taxon>Alphaproteobacteria</taxon>
        <taxon>Hyphomicrobiales</taxon>
        <taxon>Methylopilaceae</taxon>
        <taxon>Hansschlegelia</taxon>
    </lineage>
</organism>
<reference evidence="2 3" key="1">
    <citation type="submission" date="2020-08" db="EMBL/GenBank/DDBJ databases">
        <title>Genomic Encyclopedia of Type Strains, Phase IV (KMG-IV): sequencing the most valuable type-strain genomes for metagenomic binning, comparative biology and taxonomic classification.</title>
        <authorList>
            <person name="Goeker M."/>
        </authorList>
    </citation>
    <scope>NUCLEOTIDE SEQUENCE [LARGE SCALE GENOMIC DNA]</scope>
    <source>
        <strain evidence="2 3">DSM 25481</strain>
    </source>
</reference>
<dbReference type="EC" id="2.3.1.183" evidence="2"/>
<dbReference type="Proteomes" id="UP000528964">
    <property type="component" value="Unassembled WGS sequence"/>
</dbReference>
<feature type="domain" description="N-acetyltransferase" evidence="1">
    <location>
        <begin position="5"/>
        <end position="168"/>
    </location>
</feature>
<dbReference type="PANTHER" id="PTHR43072:SF8">
    <property type="entry name" value="ACYLTRANSFERASE FABY-RELATED"/>
    <property type="match status" value="1"/>
</dbReference>
<dbReference type="AlphaFoldDB" id="A0A7W6GGP9"/>
<dbReference type="InterPro" id="IPR000182">
    <property type="entry name" value="GNAT_dom"/>
</dbReference>
<dbReference type="InterPro" id="IPR016181">
    <property type="entry name" value="Acyl_CoA_acyltransferase"/>
</dbReference>
<dbReference type="GO" id="GO:0102971">
    <property type="term" value="F:phosphinothricin N-acetyltransferase activity"/>
    <property type="evidence" value="ECO:0007669"/>
    <property type="project" value="UniProtKB-EC"/>
</dbReference>
<keyword evidence="2" id="KW-0808">Transferase</keyword>
<accession>A0A7W6GGP9</accession>
<evidence type="ECO:0000313" key="3">
    <source>
        <dbReference type="Proteomes" id="UP000528964"/>
    </source>
</evidence>
<dbReference type="PROSITE" id="PS51186">
    <property type="entry name" value="GNAT"/>
    <property type="match status" value="1"/>
</dbReference>
<keyword evidence="3" id="KW-1185">Reference proteome</keyword>
<keyword evidence="2" id="KW-0012">Acyltransferase</keyword>
<gene>
    <name evidence="2" type="ORF">GGR24_003236</name>
</gene>
<dbReference type="RefSeq" id="WP_183396395.1">
    <property type="nucleotide sequence ID" value="NZ_JACIDR010000006.1"/>
</dbReference>
<comment type="caution">
    <text evidence="2">The sequence shown here is derived from an EMBL/GenBank/DDBJ whole genome shotgun (WGS) entry which is preliminary data.</text>
</comment>
<sequence>MSGPLRVRDALDSDMAAVQRIYEPETLAGFATFELEPPSVDEMARRRDAIIAAGRPYLVAERDGRVLGYAYAAEYRARPAYRHTVEDSVYVSAEAQGQGVGSALLAELIARCETGPWRQMVAVIGDSANAGSIALHRRLGFRHVGVLEAVGFKLGRWVDTVLMQRPLGGRVE</sequence>
<evidence type="ECO:0000313" key="2">
    <source>
        <dbReference type="EMBL" id="MBB3974555.1"/>
    </source>
</evidence>
<protein>
    <submittedName>
        <fullName evidence="2">Phosphinothricin acetyltransferase</fullName>
        <ecNumber evidence="2">2.3.1.183</ecNumber>
    </submittedName>
</protein>
<dbReference type="EMBL" id="JACIDR010000006">
    <property type="protein sequence ID" value="MBB3974555.1"/>
    <property type="molecule type" value="Genomic_DNA"/>
</dbReference>
<dbReference type="PANTHER" id="PTHR43072">
    <property type="entry name" value="N-ACETYLTRANSFERASE"/>
    <property type="match status" value="1"/>
</dbReference>
<dbReference type="Pfam" id="PF00583">
    <property type="entry name" value="Acetyltransf_1"/>
    <property type="match status" value="1"/>
</dbReference>
<evidence type="ECO:0000259" key="1">
    <source>
        <dbReference type="PROSITE" id="PS51186"/>
    </source>
</evidence>
<name>A0A7W6GGP9_9HYPH</name>